<feature type="region of interest" description="Disordered" evidence="7">
    <location>
        <begin position="1"/>
        <end position="23"/>
    </location>
</feature>
<evidence type="ECO:0000259" key="9">
    <source>
        <dbReference type="Pfam" id="PF00999"/>
    </source>
</evidence>
<evidence type="ECO:0000256" key="4">
    <source>
        <dbReference type="ARBA" id="ARBA00022989"/>
    </source>
</evidence>
<evidence type="ECO:0000256" key="2">
    <source>
        <dbReference type="ARBA" id="ARBA00022448"/>
    </source>
</evidence>
<feature type="transmembrane region" description="Helical" evidence="8">
    <location>
        <begin position="372"/>
        <end position="393"/>
    </location>
</feature>
<feature type="transmembrane region" description="Helical" evidence="8">
    <location>
        <begin position="295"/>
        <end position="328"/>
    </location>
</feature>
<evidence type="ECO:0000256" key="5">
    <source>
        <dbReference type="ARBA" id="ARBA00023065"/>
    </source>
</evidence>
<feature type="transmembrane region" description="Helical" evidence="8">
    <location>
        <begin position="60"/>
        <end position="78"/>
    </location>
</feature>
<proteinExistence type="predicted"/>
<dbReference type="Gene3D" id="1.20.1530.20">
    <property type="match status" value="1"/>
</dbReference>
<keyword evidence="5" id="KW-0406">Ion transport</keyword>
<comment type="subcellular location">
    <subcellularLocation>
        <location evidence="1">Membrane</location>
        <topology evidence="1">Multi-pass membrane protein</topology>
    </subcellularLocation>
</comment>
<dbReference type="Pfam" id="PF00999">
    <property type="entry name" value="Na_H_Exchanger"/>
    <property type="match status" value="1"/>
</dbReference>
<evidence type="ECO:0000256" key="3">
    <source>
        <dbReference type="ARBA" id="ARBA00022692"/>
    </source>
</evidence>
<reference evidence="10 11" key="1">
    <citation type="submission" date="2020-01" db="EMBL/GenBank/DDBJ databases">
        <title>Kibdelosporangium persica a novel Actinomycetes from a hot desert in Iran.</title>
        <authorList>
            <person name="Safaei N."/>
            <person name="Zaburannyi N."/>
            <person name="Mueller R."/>
            <person name="Wink J."/>
        </authorList>
    </citation>
    <scope>NUCLEOTIDE SEQUENCE [LARGE SCALE GENOMIC DNA]</scope>
    <source>
        <strain evidence="10 11">4NS15</strain>
    </source>
</reference>
<feature type="transmembrane region" description="Helical" evidence="8">
    <location>
        <begin position="29"/>
        <end position="48"/>
    </location>
</feature>
<accession>A0ABX2FGU7</accession>
<keyword evidence="4 8" id="KW-1133">Transmembrane helix</keyword>
<comment type="caution">
    <text evidence="10">The sequence shown here is derived from an EMBL/GenBank/DDBJ whole genome shotgun (WGS) entry which is preliminary data.</text>
</comment>
<dbReference type="PANTHER" id="PTHR32468">
    <property type="entry name" value="CATION/H + ANTIPORTER"/>
    <property type="match status" value="1"/>
</dbReference>
<sequence>MMAADCQENPDQNAVTPPRRKPADGVRNAAAVVVIVAVVSAGMIHAVPTFGQLGTMGWPLVLRFLPAVALIIAVGRLGGWVATRCRQPRVIGEMAAGIALGPSLLGQFAPEIQHALFPAELIPHLGLIAQLAIIYFVFLLGADLPLELLRGSGRRVAALGVGMVAVPFACGLLLAVGMAATYRPDSVGLVPFLLFFGTSMSITAFPVLVRILAGHNLIRTRIGALGLATAGVGDVISWCMLIVVVAMAQGDSAAAVIPTAAWLILFTTVTLTALRPALRRLLAAAESNAGLRRVSTAVLVLCALSGAAITDWIGIHAIFGALLVGVVVPRENSVVRDLGRTVGRGVNVILPLFFAVIGFSMQIGFLRTTQDLLVCGLMIVVAITSKVGTTTLVGRLTKLTWRESAGLGVMVNCRGLTELVVVAAGLSLGIIGPDLFVMFVAMTLVTTIMTGPLLGWLKLGETKAGTQPVASFV</sequence>
<feature type="transmembrane region" description="Helical" evidence="8">
    <location>
        <begin position="192"/>
        <end position="213"/>
    </location>
</feature>
<keyword evidence="2" id="KW-0813">Transport</keyword>
<dbReference type="PANTHER" id="PTHR32468:SF0">
    <property type="entry name" value="K(+)_H(+) ANTIPORTER 1"/>
    <property type="match status" value="1"/>
</dbReference>
<dbReference type="InterPro" id="IPR050794">
    <property type="entry name" value="CPA2_transporter"/>
</dbReference>
<feature type="transmembrane region" description="Helical" evidence="8">
    <location>
        <begin position="121"/>
        <end position="144"/>
    </location>
</feature>
<evidence type="ECO:0000313" key="11">
    <source>
        <dbReference type="Proteomes" id="UP000763557"/>
    </source>
</evidence>
<keyword evidence="6 8" id="KW-0472">Membrane</keyword>
<evidence type="ECO:0000256" key="8">
    <source>
        <dbReference type="SAM" id="Phobius"/>
    </source>
</evidence>
<keyword evidence="3 8" id="KW-0812">Transmembrane</keyword>
<feature type="domain" description="Cation/H+ exchanger transmembrane" evidence="9">
    <location>
        <begin position="77"/>
        <end position="457"/>
    </location>
</feature>
<gene>
    <name evidence="10" type="ORF">GC106_76140</name>
</gene>
<feature type="transmembrane region" description="Helical" evidence="8">
    <location>
        <begin position="225"/>
        <end position="247"/>
    </location>
</feature>
<keyword evidence="11" id="KW-1185">Reference proteome</keyword>
<evidence type="ECO:0000256" key="7">
    <source>
        <dbReference type="SAM" id="MobiDB-lite"/>
    </source>
</evidence>
<feature type="transmembrane region" description="Helical" evidence="8">
    <location>
        <begin position="253"/>
        <end position="274"/>
    </location>
</feature>
<dbReference type="Proteomes" id="UP000763557">
    <property type="component" value="Unassembled WGS sequence"/>
</dbReference>
<feature type="transmembrane region" description="Helical" evidence="8">
    <location>
        <begin position="90"/>
        <end position="109"/>
    </location>
</feature>
<evidence type="ECO:0000313" key="10">
    <source>
        <dbReference type="EMBL" id="NRN70349.1"/>
    </source>
</evidence>
<evidence type="ECO:0000256" key="6">
    <source>
        <dbReference type="ARBA" id="ARBA00023136"/>
    </source>
</evidence>
<name>A0ABX2FGU7_9PSEU</name>
<feature type="transmembrane region" description="Helical" evidence="8">
    <location>
        <begin position="348"/>
        <end position="365"/>
    </location>
</feature>
<dbReference type="InterPro" id="IPR006153">
    <property type="entry name" value="Cation/H_exchanger_TM"/>
</dbReference>
<organism evidence="10 11">
    <name type="scientific">Kibdelosporangium persicum</name>
    <dbReference type="NCBI Taxonomy" id="2698649"/>
    <lineage>
        <taxon>Bacteria</taxon>
        <taxon>Bacillati</taxon>
        <taxon>Actinomycetota</taxon>
        <taxon>Actinomycetes</taxon>
        <taxon>Pseudonocardiales</taxon>
        <taxon>Pseudonocardiaceae</taxon>
        <taxon>Kibdelosporangium</taxon>
    </lineage>
</organism>
<dbReference type="EMBL" id="JAAATY010000037">
    <property type="protein sequence ID" value="NRN70349.1"/>
    <property type="molecule type" value="Genomic_DNA"/>
</dbReference>
<feature type="transmembrane region" description="Helical" evidence="8">
    <location>
        <begin position="435"/>
        <end position="457"/>
    </location>
</feature>
<dbReference type="InterPro" id="IPR038770">
    <property type="entry name" value="Na+/solute_symporter_sf"/>
</dbReference>
<feature type="transmembrane region" description="Helical" evidence="8">
    <location>
        <begin position="156"/>
        <end position="180"/>
    </location>
</feature>
<protein>
    <submittedName>
        <fullName evidence="10">Kef-type K+ transport system membrane component KefB</fullName>
    </submittedName>
</protein>
<evidence type="ECO:0000256" key="1">
    <source>
        <dbReference type="ARBA" id="ARBA00004141"/>
    </source>
</evidence>